<reference evidence="8 9" key="1">
    <citation type="submission" date="2016-10" db="EMBL/GenBank/DDBJ databases">
        <authorList>
            <person name="de Groot N.N."/>
        </authorList>
    </citation>
    <scope>NUCLEOTIDE SEQUENCE [LARGE SCALE GENOMIC DNA]</scope>
    <source>
        <strain evidence="8 9">DSM 19938</strain>
    </source>
</reference>
<dbReference type="InterPro" id="IPR023845">
    <property type="entry name" value="DUF3817_TM"/>
</dbReference>
<feature type="transmembrane region" description="Helical" evidence="6">
    <location>
        <begin position="46"/>
        <end position="67"/>
    </location>
</feature>
<dbReference type="Pfam" id="PF12823">
    <property type="entry name" value="DUF3817"/>
    <property type="match status" value="1"/>
</dbReference>
<comment type="subcellular location">
    <subcellularLocation>
        <location evidence="1">Cell membrane</location>
        <topology evidence="1">Multi-pass membrane protein</topology>
    </subcellularLocation>
</comment>
<evidence type="ECO:0000256" key="5">
    <source>
        <dbReference type="ARBA" id="ARBA00023136"/>
    </source>
</evidence>
<keyword evidence="5 6" id="KW-0472">Membrane</keyword>
<feature type="transmembrane region" description="Helical" evidence="6">
    <location>
        <begin position="15"/>
        <end position="34"/>
    </location>
</feature>
<organism evidence="8 9">
    <name type="scientific">Dyadobacter koreensis</name>
    <dbReference type="NCBI Taxonomy" id="408657"/>
    <lineage>
        <taxon>Bacteria</taxon>
        <taxon>Pseudomonadati</taxon>
        <taxon>Bacteroidota</taxon>
        <taxon>Cytophagia</taxon>
        <taxon>Cytophagales</taxon>
        <taxon>Spirosomataceae</taxon>
        <taxon>Dyadobacter</taxon>
    </lineage>
</organism>
<protein>
    <submittedName>
        <fullName evidence="8">Integral membrane protein</fullName>
    </submittedName>
</protein>
<gene>
    <name evidence="8" type="ORF">SAMN04487995_2075</name>
</gene>
<accession>A0A1H6TIV1</accession>
<dbReference type="GO" id="GO:0005886">
    <property type="term" value="C:plasma membrane"/>
    <property type="evidence" value="ECO:0007669"/>
    <property type="project" value="UniProtKB-SubCell"/>
</dbReference>
<dbReference type="PANTHER" id="PTHR40077:SF1">
    <property type="entry name" value="MEMBRANE PROTEIN"/>
    <property type="match status" value="1"/>
</dbReference>
<evidence type="ECO:0000313" key="8">
    <source>
        <dbReference type="EMBL" id="SEI76145.1"/>
    </source>
</evidence>
<name>A0A1H6TIV1_9BACT</name>
<evidence type="ECO:0000256" key="1">
    <source>
        <dbReference type="ARBA" id="ARBA00004651"/>
    </source>
</evidence>
<dbReference type="PANTHER" id="PTHR40077">
    <property type="entry name" value="MEMBRANE PROTEIN-RELATED"/>
    <property type="match status" value="1"/>
</dbReference>
<evidence type="ECO:0000256" key="2">
    <source>
        <dbReference type="ARBA" id="ARBA00022475"/>
    </source>
</evidence>
<dbReference type="OrthoDB" id="1121311at2"/>
<keyword evidence="9" id="KW-1185">Reference proteome</keyword>
<dbReference type="STRING" id="408657.SAMN04487995_2075"/>
<dbReference type="Proteomes" id="UP000199532">
    <property type="component" value="Unassembled WGS sequence"/>
</dbReference>
<keyword evidence="4 6" id="KW-1133">Transmembrane helix</keyword>
<evidence type="ECO:0000256" key="3">
    <source>
        <dbReference type="ARBA" id="ARBA00022692"/>
    </source>
</evidence>
<feature type="transmembrane region" description="Helical" evidence="6">
    <location>
        <begin position="73"/>
        <end position="92"/>
    </location>
</feature>
<dbReference type="AlphaFoldDB" id="A0A1H6TIV1"/>
<feature type="domain" description="DUF3817" evidence="7">
    <location>
        <begin position="11"/>
        <end position="96"/>
    </location>
</feature>
<keyword evidence="3 6" id="KW-0812">Transmembrane</keyword>
<dbReference type="EMBL" id="FNXY01000003">
    <property type="protein sequence ID" value="SEI76145.1"/>
    <property type="molecule type" value="Genomic_DNA"/>
</dbReference>
<proteinExistence type="predicted"/>
<evidence type="ECO:0000256" key="4">
    <source>
        <dbReference type="ARBA" id="ARBA00022989"/>
    </source>
</evidence>
<sequence>MLANLLKTALGRLRFVAFLEGTSLLILLGIAMPLKYWAGYPQAVRFVGMAHGVLFILYLVLLIQVVFEYSWGWKKFFFGLFASIIPFGTFYADAKIFKEPNQNSM</sequence>
<evidence type="ECO:0000256" key="6">
    <source>
        <dbReference type="SAM" id="Phobius"/>
    </source>
</evidence>
<evidence type="ECO:0000313" key="9">
    <source>
        <dbReference type="Proteomes" id="UP000199532"/>
    </source>
</evidence>
<keyword evidence="2" id="KW-1003">Cell membrane</keyword>
<dbReference type="NCBIfam" id="TIGR03954">
    <property type="entry name" value="integ_memb_HG"/>
    <property type="match status" value="1"/>
</dbReference>
<dbReference type="RefSeq" id="WP_090335085.1">
    <property type="nucleotide sequence ID" value="NZ_FNXY01000003.1"/>
</dbReference>
<evidence type="ECO:0000259" key="7">
    <source>
        <dbReference type="Pfam" id="PF12823"/>
    </source>
</evidence>